<protein>
    <recommendedName>
        <fullName evidence="7">Vitellogenin domain-containing protein</fullName>
    </recommendedName>
</protein>
<keyword evidence="4" id="KW-0256">Endoplasmic reticulum</keyword>
<dbReference type="GO" id="GO:0005783">
    <property type="term" value="C:endoplasmic reticulum"/>
    <property type="evidence" value="ECO:0007669"/>
    <property type="project" value="UniProtKB-SubCell"/>
</dbReference>
<comment type="caution">
    <text evidence="8">The sequence shown here is derived from an EMBL/GenBank/DDBJ whole genome shotgun (WGS) entry which is preliminary data.</text>
</comment>
<dbReference type="GO" id="GO:0005794">
    <property type="term" value="C:Golgi apparatus"/>
    <property type="evidence" value="ECO:0007669"/>
    <property type="project" value="TreeGrafter"/>
</dbReference>
<evidence type="ECO:0000256" key="6">
    <source>
        <dbReference type="SAM" id="SignalP"/>
    </source>
</evidence>
<organism evidence="8 9">
    <name type="scientific">Oedothorax gibbosus</name>
    <dbReference type="NCBI Taxonomy" id="931172"/>
    <lineage>
        <taxon>Eukaryota</taxon>
        <taxon>Metazoa</taxon>
        <taxon>Ecdysozoa</taxon>
        <taxon>Arthropoda</taxon>
        <taxon>Chelicerata</taxon>
        <taxon>Arachnida</taxon>
        <taxon>Araneae</taxon>
        <taxon>Araneomorphae</taxon>
        <taxon>Entelegynae</taxon>
        <taxon>Araneoidea</taxon>
        <taxon>Linyphiidae</taxon>
        <taxon>Erigoninae</taxon>
        <taxon>Oedothorax</taxon>
    </lineage>
</organism>
<evidence type="ECO:0000256" key="3">
    <source>
        <dbReference type="ARBA" id="ARBA00022729"/>
    </source>
</evidence>
<evidence type="ECO:0000259" key="7">
    <source>
        <dbReference type="PROSITE" id="PS51211"/>
    </source>
</evidence>
<dbReference type="Pfam" id="PF01347">
    <property type="entry name" value="Vitellogenin_N"/>
    <property type="match status" value="1"/>
</dbReference>
<dbReference type="Pfam" id="PF19444">
    <property type="entry name" value="MTP_lip_bd"/>
    <property type="match status" value="1"/>
</dbReference>
<dbReference type="PROSITE" id="PS51211">
    <property type="entry name" value="VITELLOGENIN"/>
    <property type="match status" value="1"/>
</dbReference>
<dbReference type="InterPro" id="IPR001747">
    <property type="entry name" value="Vitellogenin_N"/>
</dbReference>
<dbReference type="InterPro" id="IPR015819">
    <property type="entry name" value="Lipid_transp_b-sht_shell"/>
</dbReference>
<feature type="domain" description="Vitellogenin" evidence="7">
    <location>
        <begin position="19"/>
        <end position="642"/>
    </location>
</feature>
<feature type="chain" id="PRO_5043832078" description="Vitellogenin domain-containing protein" evidence="6">
    <location>
        <begin position="19"/>
        <end position="877"/>
    </location>
</feature>
<dbReference type="InterPro" id="IPR015816">
    <property type="entry name" value="Vitellinogen_b-sht_N"/>
</dbReference>
<name>A0AAV6U3Y8_9ARAC</name>
<accession>A0AAV6U3Y8</accession>
<dbReference type="PANTHER" id="PTHR13024">
    <property type="entry name" value="MICROSOMAL TRIGLYCERIDE TRANSFER PROTEIN, LARGE SUBUNIT"/>
    <property type="match status" value="1"/>
</dbReference>
<dbReference type="AlphaFoldDB" id="A0AAV6U3Y8"/>
<evidence type="ECO:0000256" key="1">
    <source>
        <dbReference type="ARBA" id="ARBA00004240"/>
    </source>
</evidence>
<evidence type="ECO:0000313" key="9">
    <source>
        <dbReference type="Proteomes" id="UP000827092"/>
    </source>
</evidence>
<sequence length="877" mass="97831">MWEVKVCILLGLFALTTTYEIGSKNKYSYETTVAVDEKCGLQDESKLIGHQLKADVQITNIWENSQQKLIKIEILNSKILVQQKSSLVSHASELDSLQSTPSYLLWEEGSPRKIWEDPSEHFSLRNLKRGISSLLQLRKTSERTKETDVSGECDVIYEIKETSIHRRKGNCVHPKFDKTVSQANGVRSATTQYQSSSNCDWTNGNNPTISKCTISEYVKMFSNIWHKPSLCVDTKSELKFIGSDKDQNIYKGKEIESVIEELKKSGGKELAADDITSILYTKEEKPKKKQLKPSVAKQQASLSTEHLAKLKSVVAFYKLLPTFRDSTKDEILQLLNNRKLESIKNQLLDLVSACATDECIKAAFEFFENEKEYSLPLERFVISLSILPKPSSIILTELMSFTAKFNHHEKIKAQLVATLGFLLKTYAENYEVLDKELEEEIRLFLENGLKKCKVDSESCSLTFLRGLRNAARFRSVPILSEYAMKGGKEALEAVQALRNIPCRLLTSEAHTTLLKVFNEVGKRQDRSTRAIAAEVLLRSNPGRDVLRSLLVALSDQSDSEFSTFLAAKIMQEVSVNEELRSNVKNILPEKEVSYYYSLAQNGKSSLFKKPLLSIEGTNVTYGIDMEMLNGGLLKRSVFDVSFENLAGDSSLLSVGIFAQGLGAVAGDSSGGDDEDSSPTAGMELGILGSALRPYVFFKSTSELMGHAWSGTASEQTPVLQTIVAFSDNEKIAVLSNGMVARGQMRGVLSTDASASVQISLWNRNSQSIVKTQGALLVRGSVTVDAGFVVTQGTIQFKGESGIDFNTDLEFAEMPFSMCLQMKHPDIEIFNDLHRSVSLPGTKYNLRRSKKRKISIPGRSFALHENNNDMCRIMNNQF</sequence>
<keyword evidence="9" id="KW-1185">Reference proteome</keyword>
<keyword evidence="3 6" id="KW-0732">Signal</keyword>
<keyword evidence="2" id="KW-0813">Transport</keyword>
<dbReference type="InterPro" id="IPR039988">
    <property type="entry name" value="MTTP"/>
</dbReference>
<dbReference type="InterPro" id="IPR011030">
    <property type="entry name" value="Lipovitellin_superhlx_dom"/>
</dbReference>
<dbReference type="SUPFAM" id="SSF56968">
    <property type="entry name" value="Lipovitellin-phosvitin complex, beta-sheet shell regions"/>
    <property type="match status" value="1"/>
</dbReference>
<dbReference type="InterPro" id="IPR045811">
    <property type="entry name" value="MTP_lip-bd"/>
</dbReference>
<evidence type="ECO:0000256" key="2">
    <source>
        <dbReference type="ARBA" id="ARBA00022448"/>
    </source>
</evidence>
<evidence type="ECO:0000256" key="5">
    <source>
        <dbReference type="PROSITE-ProRule" id="PRU00557"/>
    </source>
</evidence>
<dbReference type="PANTHER" id="PTHR13024:SF0">
    <property type="entry name" value="MICROSOMAL TRIACYLGLYCEROL TRANSFER PROTEIN"/>
    <property type="match status" value="1"/>
</dbReference>
<dbReference type="SMART" id="SM00638">
    <property type="entry name" value="LPD_N"/>
    <property type="match status" value="1"/>
</dbReference>
<evidence type="ECO:0000256" key="4">
    <source>
        <dbReference type="ARBA" id="ARBA00022824"/>
    </source>
</evidence>
<reference evidence="8 9" key="1">
    <citation type="journal article" date="2022" name="Nat. Ecol. Evol.">
        <title>A masculinizing supergene underlies an exaggerated male reproductive morph in a spider.</title>
        <authorList>
            <person name="Hendrickx F."/>
            <person name="De Corte Z."/>
            <person name="Sonet G."/>
            <person name="Van Belleghem S.M."/>
            <person name="Kostlbacher S."/>
            <person name="Vangestel C."/>
        </authorList>
    </citation>
    <scope>NUCLEOTIDE SEQUENCE [LARGE SCALE GENOMIC DNA]</scope>
    <source>
        <strain evidence="8">W744_W776</strain>
    </source>
</reference>
<dbReference type="Gene3D" id="1.25.10.20">
    <property type="entry name" value="Vitellinogen, superhelical"/>
    <property type="match status" value="1"/>
</dbReference>
<dbReference type="GO" id="GO:0016323">
    <property type="term" value="C:basolateral plasma membrane"/>
    <property type="evidence" value="ECO:0007669"/>
    <property type="project" value="TreeGrafter"/>
</dbReference>
<dbReference type="GO" id="GO:0005548">
    <property type="term" value="F:phospholipid transporter activity"/>
    <property type="evidence" value="ECO:0007669"/>
    <property type="project" value="InterPro"/>
</dbReference>
<dbReference type="Gene3D" id="2.30.230.10">
    <property type="entry name" value="Lipovitellin, beta-sheet shell regions, chain A"/>
    <property type="match status" value="1"/>
</dbReference>
<dbReference type="GO" id="GO:0008289">
    <property type="term" value="F:lipid binding"/>
    <property type="evidence" value="ECO:0007669"/>
    <property type="project" value="InterPro"/>
</dbReference>
<gene>
    <name evidence="8" type="ORF">JTE90_000356</name>
</gene>
<comment type="subcellular location">
    <subcellularLocation>
        <location evidence="1">Endoplasmic reticulum</location>
    </subcellularLocation>
</comment>
<comment type="caution">
    <text evidence="5">Lacks conserved residue(s) required for the propagation of feature annotation.</text>
</comment>
<dbReference type="Proteomes" id="UP000827092">
    <property type="component" value="Unassembled WGS sequence"/>
</dbReference>
<proteinExistence type="predicted"/>
<feature type="signal peptide" evidence="6">
    <location>
        <begin position="1"/>
        <end position="18"/>
    </location>
</feature>
<dbReference type="SUPFAM" id="SSF48431">
    <property type="entry name" value="Lipovitellin-phosvitin complex, superhelical domain"/>
    <property type="match status" value="1"/>
</dbReference>
<evidence type="ECO:0000313" key="8">
    <source>
        <dbReference type="EMBL" id="KAG8178256.1"/>
    </source>
</evidence>
<dbReference type="EMBL" id="JAFNEN010000708">
    <property type="protein sequence ID" value="KAG8178256.1"/>
    <property type="molecule type" value="Genomic_DNA"/>
</dbReference>
<dbReference type="GO" id="GO:0042157">
    <property type="term" value="P:lipoprotein metabolic process"/>
    <property type="evidence" value="ECO:0007669"/>
    <property type="project" value="TreeGrafter"/>
</dbReference>